<evidence type="ECO:0000313" key="2">
    <source>
        <dbReference type="Proteomes" id="UP001235939"/>
    </source>
</evidence>
<dbReference type="Proteomes" id="UP001235939">
    <property type="component" value="Chromosome 07"/>
</dbReference>
<organism evidence="1 2">
    <name type="scientific">Cordylochernes scorpioides</name>
    <dbReference type="NCBI Taxonomy" id="51811"/>
    <lineage>
        <taxon>Eukaryota</taxon>
        <taxon>Metazoa</taxon>
        <taxon>Ecdysozoa</taxon>
        <taxon>Arthropoda</taxon>
        <taxon>Chelicerata</taxon>
        <taxon>Arachnida</taxon>
        <taxon>Pseudoscorpiones</taxon>
        <taxon>Cheliferoidea</taxon>
        <taxon>Chernetidae</taxon>
        <taxon>Cordylochernes</taxon>
    </lineage>
</organism>
<accession>A0ABY6KNE1</accession>
<name>A0ABY6KNE1_9ARAC</name>
<reference evidence="1 2" key="1">
    <citation type="submission" date="2022-01" db="EMBL/GenBank/DDBJ databases">
        <title>A chromosomal length assembly of Cordylochernes scorpioides.</title>
        <authorList>
            <person name="Zeh D."/>
            <person name="Zeh J."/>
        </authorList>
    </citation>
    <scope>NUCLEOTIDE SEQUENCE [LARGE SCALE GENOMIC DNA]</scope>
    <source>
        <strain evidence="1">IN4F17</strain>
        <tissue evidence="1">Whole Body</tissue>
    </source>
</reference>
<protein>
    <submittedName>
        <fullName evidence="1">Uncharacterized protein</fullName>
    </submittedName>
</protein>
<keyword evidence="2" id="KW-1185">Reference proteome</keyword>
<dbReference type="EMBL" id="CP092869">
    <property type="protein sequence ID" value="UYV70379.1"/>
    <property type="molecule type" value="Genomic_DNA"/>
</dbReference>
<evidence type="ECO:0000313" key="1">
    <source>
        <dbReference type="EMBL" id="UYV70379.1"/>
    </source>
</evidence>
<gene>
    <name evidence="1" type="ORF">LAZ67_7002788</name>
</gene>
<sequence>MMDHLTPLLNTETLELKRNQLVDVILVHFLQQKLSENLRTYPVAITADIEKMYRQIRIHPEDADYQRILWRPSPEEPVVDYRLLTSDQKVRVAQVRAATGDYLRPITKLAPLPFKSEPGFSGQGEYAENTEASRKRRTALGARTKRLGNSNICGSAIRRWTFRRHRGNVPRQSVAEIIIYSNDLGADILHCNPKMEFENDNSRHDIGVLSLKMVTEVNIQAENPEASLKRRTALGARTKRLGNSNICGSAIRRWTFRRHRGNVLRQYRPARHQIFNRMRL</sequence>
<proteinExistence type="predicted"/>